<dbReference type="PROSITE" id="PS50118">
    <property type="entry name" value="HMG_BOX_2"/>
    <property type="match status" value="1"/>
</dbReference>
<dbReference type="AlphaFoldDB" id="A0A397SVA1"/>
<feature type="DNA-binding region" description="HMG box" evidence="4">
    <location>
        <begin position="4"/>
        <end position="72"/>
    </location>
</feature>
<dbReference type="GO" id="GO:0001228">
    <property type="term" value="F:DNA-binding transcription activator activity, RNA polymerase II-specific"/>
    <property type="evidence" value="ECO:0007669"/>
    <property type="project" value="TreeGrafter"/>
</dbReference>
<dbReference type="Proteomes" id="UP000265703">
    <property type="component" value="Unassembled WGS sequence"/>
</dbReference>
<dbReference type="GO" id="GO:0030154">
    <property type="term" value="P:cell differentiation"/>
    <property type="evidence" value="ECO:0007669"/>
    <property type="project" value="TreeGrafter"/>
</dbReference>
<keyword evidence="7" id="KW-1185">Reference proteome</keyword>
<dbReference type="GO" id="GO:0000978">
    <property type="term" value="F:RNA polymerase II cis-regulatory region sequence-specific DNA binding"/>
    <property type="evidence" value="ECO:0007669"/>
    <property type="project" value="TreeGrafter"/>
</dbReference>
<dbReference type="FunFam" id="1.10.30.10:FF:000041">
    <property type="entry name" value="HMG box family protein"/>
    <property type="match status" value="1"/>
</dbReference>
<dbReference type="PANTHER" id="PTHR10270">
    <property type="entry name" value="SOX TRANSCRIPTION FACTOR"/>
    <property type="match status" value="1"/>
</dbReference>
<dbReference type="InterPro" id="IPR036910">
    <property type="entry name" value="HMG_box_dom_sf"/>
</dbReference>
<dbReference type="PANTHER" id="PTHR10270:SF161">
    <property type="entry name" value="SEX-DETERMINING REGION Y PROTEIN"/>
    <property type="match status" value="1"/>
</dbReference>
<keyword evidence="2 4" id="KW-0238">DNA-binding</keyword>
<evidence type="ECO:0000313" key="7">
    <source>
        <dbReference type="Proteomes" id="UP000265703"/>
    </source>
</evidence>
<dbReference type="Pfam" id="PF00505">
    <property type="entry name" value="HMG_box"/>
    <property type="match status" value="1"/>
</dbReference>
<dbReference type="Gene3D" id="1.10.30.10">
    <property type="entry name" value="High mobility group box domain"/>
    <property type="match status" value="1"/>
</dbReference>
<protein>
    <submittedName>
        <fullName evidence="6">High mobility group box protein</fullName>
    </submittedName>
</protein>
<evidence type="ECO:0000256" key="1">
    <source>
        <dbReference type="ARBA" id="ARBA00023015"/>
    </source>
</evidence>
<evidence type="ECO:0000256" key="3">
    <source>
        <dbReference type="ARBA" id="ARBA00023163"/>
    </source>
</evidence>
<dbReference type="InterPro" id="IPR050140">
    <property type="entry name" value="SRY-related_HMG-box_TF-like"/>
</dbReference>
<keyword evidence="1" id="KW-0805">Transcription regulation</keyword>
<accession>A0A397SVA1</accession>
<dbReference type="CDD" id="cd01389">
    <property type="entry name" value="HMG-box_ROX1-like"/>
    <property type="match status" value="1"/>
</dbReference>
<name>A0A397SVA1_9GLOM</name>
<keyword evidence="3" id="KW-0804">Transcription</keyword>
<feature type="domain" description="HMG box" evidence="5">
    <location>
        <begin position="4"/>
        <end position="72"/>
    </location>
</feature>
<dbReference type="SMART" id="SM00398">
    <property type="entry name" value="HMG"/>
    <property type="match status" value="1"/>
</dbReference>
<gene>
    <name evidence="6" type="ORF">C1645_661309</name>
</gene>
<feature type="non-terminal residue" evidence="6">
    <location>
        <position position="1"/>
    </location>
</feature>
<sequence length="76" mass="9309">TKRTPRPPNAFILYRQAKQADVFAQNEKLSNAEVSKIVSKMWWKENEEERFQWEKRADMMKVKHMQDYPDYVYKPK</sequence>
<evidence type="ECO:0000256" key="2">
    <source>
        <dbReference type="ARBA" id="ARBA00023125"/>
    </source>
</evidence>
<reference evidence="6 7" key="1">
    <citation type="submission" date="2018-06" db="EMBL/GenBank/DDBJ databases">
        <title>Comparative genomics reveals the genomic features of Rhizophagus irregularis, R. cerebriforme, R. diaphanum and Gigaspora rosea, and their symbiotic lifestyle signature.</title>
        <authorList>
            <person name="Morin E."/>
            <person name="San Clemente H."/>
            <person name="Chen E.C.H."/>
            <person name="De La Providencia I."/>
            <person name="Hainaut M."/>
            <person name="Kuo A."/>
            <person name="Kohler A."/>
            <person name="Murat C."/>
            <person name="Tang N."/>
            <person name="Roy S."/>
            <person name="Loubradou J."/>
            <person name="Henrissat B."/>
            <person name="Grigoriev I.V."/>
            <person name="Corradi N."/>
            <person name="Roux C."/>
            <person name="Martin F.M."/>
        </authorList>
    </citation>
    <scope>NUCLEOTIDE SEQUENCE [LARGE SCALE GENOMIC DNA]</scope>
    <source>
        <strain evidence="6 7">DAOM 227022</strain>
    </source>
</reference>
<keyword evidence="4" id="KW-0539">Nucleus</keyword>
<dbReference type="GO" id="GO:0005634">
    <property type="term" value="C:nucleus"/>
    <property type="evidence" value="ECO:0007669"/>
    <property type="project" value="UniProtKB-UniRule"/>
</dbReference>
<organism evidence="6 7">
    <name type="scientific">Glomus cerebriforme</name>
    <dbReference type="NCBI Taxonomy" id="658196"/>
    <lineage>
        <taxon>Eukaryota</taxon>
        <taxon>Fungi</taxon>
        <taxon>Fungi incertae sedis</taxon>
        <taxon>Mucoromycota</taxon>
        <taxon>Glomeromycotina</taxon>
        <taxon>Glomeromycetes</taxon>
        <taxon>Glomerales</taxon>
        <taxon>Glomeraceae</taxon>
        <taxon>Glomus</taxon>
    </lineage>
</organism>
<proteinExistence type="predicted"/>
<feature type="non-terminal residue" evidence="6">
    <location>
        <position position="76"/>
    </location>
</feature>
<evidence type="ECO:0000256" key="4">
    <source>
        <dbReference type="PROSITE-ProRule" id="PRU00267"/>
    </source>
</evidence>
<dbReference type="EMBL" id="QKYT01000286">
    <property type="protein sequence ID" value="RIA87945.1"/>
    <property type="molecule type" value="Genomic_DNA"/>
</dbReference>
<dbReference type="OrthoDB" id="6247875at2759"/>
<comment type="caution">
    <text evidence="6">The sequence shown here is derived from an EMBL/GenBank/DDBJ whole genome shotgun (WGS) entry which is preliminary data.</text>
</comment>
<evidence type="ECO:0000313" key="6">
    <source>
        <dbReference type="EMBL" id="RIA87945.1"/>
    </source>
</evidence>
<dbReference type="InterPro" id="IPR009071">
    <property type="entry name" value="HMG_box_dom"/>
</dbReference>
<evidence type="ECO:0000259" key="5">
    <source>
        <dbReference type="PROSITE" id="PS50118"/>
    </source>
</evidence>
<dbReference type="SUPFAM" id="SSF47095">
    <property type="entry name" value="HMG-box"/>
    <property type="match status" value="1"/>
</dbReference>